<dbReference type="InterPro" id="IPR011050">
    <property type="entry name" value="Pectin_lyase_fold/virulence"/>
</dbReference>
<feature type="domain" description="Alginate lyase 2" evidence="2">
    <location>
        <begin position="327"/>
        <end position="553"/>
    </location>
</feature>
<comment type="caution">
    <text evidence="3">The sequence shown here is derived from an EMBL/GenBank/DDBJ whole genome shotgun (WGS) entry which is preliminary data.</text>
</comment>
<dbReference type="InterPro" id="IPR014895">
    <property type="entry name" value="Alginate_lyase_2"/>
</dbReference>
<reference evidence="3" key="1">
    <citation type="submission" date="2021-12" db="EMBL/GenBank/DDBJ databases">
        <authorList>
            <person name="Rodrigo-Torres L."/>
            <person name="Arahal R. D."/>
            <person name="Lucena T."/>
        </authorList>
    </citation>
    <scope>NUCLEOTIDE SEQUENCE</scope>
    <source>
        <strain evidence="3">CECT 8226</strain>
    </source>
</reference>
<feature type="domain" description="Alginate lyase 2" evidence="2">
    <location>
        <begin position="567"/>
        <end position="863"/>
    </location>
</feature>
<dbReference type="Proteomes" id="UP000838160">
    <property type="component" value="Unassembled WGS sequence"/>
</dbReference>
<sequence>MKKKYLAGAISLACLFVYGCGGSSDGGSSGGGDDSEIVIDGNAESVEELQAELEAATDGDTITLSGDFSSTEPVTFTLDKSITLTGSATAASSSSDGKAVISGNVCFDVPDSADGHGGITLSNLHFEDIEMEESSDGQSCGSESASRSIINIGKVGTGDTYVTLENLSFDGSGFDELTGNPTAWIYSRGLVKVIDSSFTNKQTVNAANSIIYLNCGSTRADDSLFDNNNFSLEQTSSDVAGVWVGQFDGKSCAASVTDNTFTNFATNTTDTEDEFAAIVDGSSDGVQISGNDFGDGEVTDPEEPGDGDVVAPYSLSAFSSVIDQSKLQRWDPTLSDGDKLEVKNSTIADDEYYDDYFYAYDGSEEMVFTMRGDSNRSELRVENNFDVTDVGYTMSASFQPIDIDEAIAVSVDGDEVTFLQVHNNSGDDYIPHPLLRVTYEETRDDLDGHYWAVIKTNALDCSSDSDDYGSADCNDSYERISLGEANLDAMTDIDISVGNSRLVITVEGEEKVDYDISYWGDLLSYFKAGVYNQYDVNGADYWSEARFSKLTVSENSEEPDPEPTTGWDIDEWKITIPASKDDWYGDGGTSAAEVVPAFCDDDSKDVLSDDADLVYKEYETDISFFNVIDGRMHFRTDMGYGTSTSNSSYIRSELRELFNAQALDTCSTSNDDRMTSWFIDDSATNTQTHKLTSVLRIEEYPSISGQDPKVVVGQVHGWEISQALVKVLWEGENKPVRVIMNQGFFTDNEKCDDDNPVNNCDEWSFSIELGTYAADVDWQYVIQVDEDGIYLATEDESGAVEKQINWGVAFQDKDGDSVTMSEDWAGNDIAYYFKAGIYPQFKPDSDNAGERFDVSFSTVNIEHK</sequence>
<keyword evidence="4" id="KW-1185">Reference proteome</keyword>
<dbReference type="Pfam" id="PF08787">
    <property type="entry name" value="Alginate_lyase2"/>
    <property type="match status" value="2"/>
</dbReference>
<name>A0ABN8DIX0_9VIBR</name>
<feature type="chain" id="PRO_5047120292" description="Alginate lyase 2 domain-containing protein" evidence="1">
    <location>
        <begin position="20"/>
        <end position="864"/>
    </location>
</feature>
<dbReference type="SUPFAM" id="SSF51126">
    <property type="entry name" value="Pectin lyase-like"/>
    <property type="match status" value="1"/>
</dbReference>
<evidence type="ECO:0000259" key="2">
    <source>
        <dbReference type="Pfam" id="PF08787"/>
    </source>
</evidence>
<dbReference type="InterPro" id="IPR013320">
    <property type="entry name" value="ConA-like_dom_sf"/>
</dbReference>
<evidence type="ECO:0000256" key="1">
    <source>
        <dbReference type="SAM" id="SignalP"/>
    </source>
</evidence>
<protein>
    <recommendedName>
        <fullName evidence="2">Alginate lyase 2 domain-containing protein</fullName>
    </recommendedName>
</protein>
<dbReference type="SUPFAM" id="SSF49899">
    <property type="entry name" value="Concanavalin A-like lectins/glucanases"/>
    <property type="match status" value="2"/>
</dbReference>
<dbReference type="EMBL" id="CAKLCM010000003">
    <property type="protein sequence ID" value="CAH0528731.1"/>
    <property type="molecule type" value="Genomic_DNA"/>
</dbReference>
<accession>A0ABN8DIX0</accession>
<organism evidence="3 4">
    <name type="scientific">Vibrio hippocampi</name>
    <dbReference type="NCBI Taxonomy" id="654686"/>
    <lineage>
        <taxon>Bacteria</taxon>
        <taxon>Pseudomonadati</taxon>
        <taxon>Pseudomonadota</taxon>
        <taxon>Gammaproteobacteria</taxon>
        <taxon>Vibrionales</taxon>
        <taxon>Vibrionaceae</taxon>
        <taxon>Vibrio</taxon>
    </lineage>
</organism>
<proteinExistence type="predicted"/>
<evidence type="ECO:0000313" key="3">
    <source>
        <dbReference type="EMBL" id="CAH0528731.1"/>
    </source>
</evidence>
<evidence type="ECO:0000313" key="4">
    <source>
        <dbReference type="Proteomes" id="UP000838160"/>
    </source>
</evidence>
<feature type="signal peptide" evidence="1">
    <location>
        <begin position="1"/>
        <end position="19"/>
    </location>
</feature>
<gene>
    <name evidence="3" type="ORF">VHP8226_02757</name>
</gene>
<dbReference type="RefSeq" id="WP_237485639.1">
    <property type="nucleotide sequence ID" value="NZ_CAKLCM010000003.1"/>
</dbReference>
<dbReference type="PROSITE" id="PS51257">
    <property type="entry name" value="PROKAR_LIPOPROTEIN"/>
    <property type="match status" value="1"/>
</dbReference>
<keyword evidence="1" id="KW-0732">Signal</keyword>
<dbReference type="Gene3D" id="2.60.120.200">
    <property type="match status" value="2"/>
</dbReference>